<reference evidence="2" key="1">
    <citation type="submission" date="2021-02" db="EMBL/GenBank/DDBJ databases">
        <title>Comparative genomics reveals that relaxation of natural selection precedes convergent phenotypic evolution of cavefish.</title>
        <authorList>
            <person name="Peng Z."/>
        </authorList>
    </citation>
    <scope>NUCLEOTIDE SEQUENCE</scope>
    <source>
        <tissue evidence="2">Muscle</tissue>
    </source>
</reference>
<protein>
    <submittedName>
        <fullName evidence="2">General transcription factor II-I repeat domain-containing protein 2-like</fullName>
    </submittedName>
</protein>
<organism evidence="2 3">
    <name type="scientific">Triplophysa rosa</name>
    <name type="common">Cave loach</name>
    <dbReference type="NCBI Taxonomy" id="992332"/>
    <lineage>
        <taxon>Eukaryota</taxon>
        <taxon>Metazoa</taxon>
        <taxon>Chordata</taxon>
        <taxon>Craniata</taxon>
        <taxon>Vertebrata</taxon>
        <taxon>Euteleostomi</taxon>
        <taxon>Actinopterygii</taxon>
        <taxon>Neopterygii</taxon>
        <taxon>Teleostei</taxon>
        <taxon>Ostariophysi</taxon>
        <taxon>Cypriniformes</taxon>
        <taxon>Nemacheilidae</taxon>
        <taxon>Triplophysa</taxon>
    </lineage>
</organism>
<proteinExistence type="predicted"/>
<accession>A0A9W7TFA7</accession>
<dbReference type="Proteomes" id="UP001059041">
    <property type="component" value="Linkage Group LG20"/>
</dbReference>
<keyword evidence="3" id="KW-1185">Reference proteome</keyword>
<dbReference type="Pfam" id="PF18658">
    <property type="entry name" value="zf-C2H2_12"/>
    <property type="match status" value="1"/>
</dbReference>
<comment type="caution">
    <text evidence="2">The sequence shown here is derived from an EMBL/GenBank/DDBJ whole genome shotgun (WGS) entry which is preliminary data.</text>
</comment>
<evidence type="ECO:0000259" key="1">
    <source>
        <dbReference type="Pfam" id="PF18658"/>
    </source>
</evidence>
<evidence type="ECO:0000313" key="3">
    <source>
        <dbReference type="Proteomes" id="UP001059041"/>
    </source>
</evidence>
<dbReference type="EMBL" id="JAFHDT010000020">
    <property type="protein sequence ID" value="KAI7795426.1"/>
    <property type="molecule type" value="Genomic_DNA"/>
</dbReference>
<dbReference type="SUPFAM" id="SSF53098">
    <property type="entry name" value="Ribonuclease H-like"/>
    <property type="match status" value="1"/>
</dbReference>
<dbReference type="InterPro" id="IPR040647">
    <property type="entry name" value="SPIN-DOC_Znf-C2H2"/>
</dbReference>
<name>A0A9W7TFA7_TRIRA</name>
<dbReference type="InterPro" id="IPR012337">
    <property type="entry name" value="RNaseH-like_sf"/>
</dbReference>
<dbReference type="AlphaFoldDB" id="A0A9W7TFA7"/>
<sequence length="529" mass="60306">MAKRLGKRKVDSECRVFNQKWTSDYFFVQCKEVAVCLICQETVPVFKEYNLCRHYETRHREKYASLQGQMRADKVLKLKSVLSAQQNTCVRKTQLNQSSVRAKFINAVAEEVCPDKKDVLNAVSLSASTVTRRIEEMGDNVYAQLQEKVKEFEFFALALDESNDVQDTAQLLIFLRGVNSNFEVSEELAALQSLKGTTTEQDIFGKVCQTMGELGLDWSKLASITTDGVPSMVGASRRLIGRMNKEMEERGLTPPLQVHCLIHQQALCCKVLKWESVMKVVVSCINFISANGLKHQQFQAFLAELEPAHRDVLYHTEVQWLSRGRVLRRFYELLPEINTFLLMKGKTVPELIDAEWKWDLAFLTDVTEMLNSLNLHLQGKGKLICDMYSHIKAFEVKIALLVGQVQKQDFTHLPVTKSLSAEKPVAPFPAEKSVEALEMLKAEFDVRFREIHVHAKEIRLFQNPFAADIEKAPPSYQFELAELQNCDVLKDAFKPNGLIESYASLPNETYPNIKRQAIKMSTLFGSTYI</sequence>
<feature type="domain" description="SPIN-DOC-like zinc-finger" evidence="1">
    <location>
        <begin position="19"/>
        <end position="70"/>
    </location>
</feature>
<dbReference type="PANTHER" id="PTHR45913:SF21">
    <property type="entry name" value="DUF4371 DOMAIN-CONTAINING PROTEIN"/>
    <property type="match status" value="1"/>
</dbReference>
<evidence type="ECO:0000313" key="2">
    <source>
        <dbReference type="EMBL" id="KAI7795426.1"/>
    </source>
</evidence>
<gene>
    <name evidence="2" type="ORF">IRJ41_018670</name>
</gene>
<feature type="non-terminal residue" evidence="2">
    <location>
        <position position="529"/>
    </location>
</feature>
<dbReference type="PANTHER" id="PTHR45913">
    <property type="entry name" value="EPM2A-INTERACTING PROTEIN 1"/>
    <property type="match status" value="1"/>
</dbReference>